<sequence length="193" mass="21026">MYVFKSIHIFVVILIFTLIGCSDIANSEMGSSNAQLNPVLSSAHSSQGALTANGWYEGEEIYYINNGIEEGITARGENDIYLIGGDRLHQANIVEFIPGESGYSPHWNVYVVHSAEGVTVQDILDSNYASTHYDSEGVLFDDVEDLRAALQAGLITFDRPGVVVNCPIISEKGAEAPGNTALSEEFKPFEETF</sequence>
<protein>
    <submittedName>
        <fullName evidence="1">Uncharacterized protein</fullName>
    </submittedName>
</protein>
<evidence type="ECO:0000313" key="1">
    <source>
        <dbReference type="EMBL" id="MCW9714555.1"/>
    </source>
</evidence>
<reference evidence="1 2" key="1">
    <citation type="submission" date="2021-11" db="EMBL/GenBank/DDBJ databases">
        <title>Aliifidinibius sp. nov., a new bacterium isolated from saline soil.</title>
        <authorList>
            <person name="Galisteo C."/>
            <person name="De La Haba R."/>
            <person name="Sanchez-Porro C."/>
            <person name="Ventosa A."/>
        </authorList>
    </citation>
    <scope>NUCLEOTIDE SEQUENCE [LARGE SCALE GENOMIC DNA]</scope>
    <source>
        <strain evidence="1 2">KACC 190600</strain>
    </source>
</reference>
<organism evidence="1 2">
    <name type="scientific">Fodinibius salicampi</name>
    <dbReference type="NCBI Taxonomy" id="1920655"/>
    <lineage>
        <taxon>Bacteria</taxon>
        <taxon>Pseudomonadati</taxon>
        <taxon>Balneolota</taxon>
        <taxon>Balneolia</taxon>
        <taxon>Balneolales</taxon>
        <taxon>Balneolaceae</taxon>
        <taxon>Fodinibius</taxon>
    </lineage>
</organism>
<dbReference type="EMBL" id="JAJNDC010000007">
    <property type="protein sequence ID" value="MCW9714555.1"/>
    <property type="molecule type" value="Genomic_DNA"/>
</dbReference>
<comment type="caution">
    <text evidence="1">The sequence shown here is derived from an EMBL/GenBank/DDBJ whole genome shotgun (WGS) entry which is preliminary data.</text>
</comment>
<dbReference type="Proteomes" id="UP001207337">
    <property type="component" value="Unassembled WGS sequence"/>
</dbReference>
<dbReference type="PROSITE" id="PS51257">
    <property type="entry name" value="PROKAR_LIPOPROTEIN"/>
    <property type="match status" value="1"/>
</dbReference>
<gene>
    <name evidence="1" type="ORF">LQ318_16740</name>
</gene>
<keyword evidence="2" id="KW-1185">Reference proteome</keyword>
<name>A0ABT3Q363_9BACT</name>
<dbReference type="RefSeq" id="WP_265791925.1">
    <property type="nucleotide sequence ID" value="NZ_BAABRS010000007.1"/>
</dbReference>
<proteinExistence type="predicted"/>
<evidence type="ECO:0000313" key="2">
    <source>
        <dbReference type="Proteomes" id="UP001207337"/>
    </source>
</evidence>
<accession>A0ABT3Q363</accession>